<evidence type="ECO:0000256" key="1">
    <source>
        <dbReference type="SAM" id="MobiDB-lite"/>
    </source>
</evidence>
<feature type="compositionally biased region" description="Basic and acidic residues" evidence="1">
    <location>
        <begin position="355"/>
        <end position="365"/>
    </location>
</feature>
<reference evidence="2" key="1">
    <citation type="submission" date="2021-06" db="EMBL/GenBank/DDBJ databases">
        <title>Genome Sequence of Mortierella hyaline Strain SCG-10, a Cold-Adapted, Nitrate-Reducing Fungus Isolated from Soil in Minnesota, USA.</title>
        <authorList>
            <person name="Aldossari N."/>
        </authorList>
    </citation>
    <scope>NUCLEOTIDE SEQUENCE</scope>
    <source>
        <strain evidence="2">SCG-10</strain>
    </source>
</reference>
<feature type="compositionally biased region" description="Polar residues" evidence="1">
    <location>
        <begin position="342"/>
        <end position="354"/>
    </location>
</feature>
<feature type="region of interest" description="Disordered" evidence="1">
    <location>
        <begin position="65"/>
        <end position="84"/>
    </location>
</feature>
<sequence length="663" mass="72209">MKSITAEGEEAEAAGTRAAEEKSELRGFTPVYRFRTLDVFPRSLRHTPSSSSSVSSFATYNAKADNKNNNTNKNALDATTTTTTTTTTRTGANYYYRHRLRRVLSVEFIHDIEADTIDVPWSSSSPPSPLLTQSPLSQQQDVENKREHKIEHEHELEHGPPQQEQEHQADYLTAAPAAAHASPIPLRPALTHRPPFEPNPIQIHDFQSLSVLDHDEDDDDDDDDASTVLFEPSNQEPTKQDDVTSVPASLDVATTLVKTEIASLWTNQSCSSLSSSSSSLILSLSETTSAPNLDRESSVVSFLPLPLPVPVKFVSAQGPGRVLEQPSDQSASLEKKVHQATAPISGTEWSTSNTSDKEKEEDEGRNLFLPPPADITPSHSDSHGDKHQLKDQHVSRLWPVLPYDLEVKAALDECLGDIYHFTSSAPNSAANSRYSTRTSHDDAKSVYQYEGPMDEGCDVYHDYQAPLPSPPLLKGVVATTTVTTAVADAVRVDQDKSSATSSPQQLYQQLLSSSPPVASSAGSTKSLLIASTLPLPPVAILVLDRKEPIRAAEVTEDLDSKDLPPVLLPGQQEDLVEQYPRAMTVKRASTTEVLDKGFLNGLFAGTVSRWTRPTPTTAPVPPIMITTSAMASTTSPLLRHVNRGRGLAAQSGDLGDMDPFWDF</sequence>
<accession>A0A9P8BQF2</accession>
<feature type="compositionally biased region" description="Acidic residues" evidence="1">
    <location>
        <begin position="214"/>
        <end position="225"/>
    </location>
</feature>
<feature type="compositionally biased region" description="Basic and acidic residues" evidence="1">
    <location>
        <begin position="142"/>
        <end position="169"/>
    </location>
</feature>
<proteinExistence type="predicted"/>
<dbReference type="Proteomes" id="UP000707451">
    <property type="component" value="Unassembled WGS sequence"/>
</dbReference>
<evidence type="ECO:0000313" key="3">
    <source>
        <dbReference type="Proteomes" id="UP000707451"/>
    </source>
</evidence>
<protein>
    <submittedName>
        <fullName evidence="2">Uncharacterized protein</fullName>
    </submittedName>
</protein>
<feature type="region of interest" description="Disordered" evidence="1">
    <location>
        <begin position="213"/>
        <end position="246"/>
    </location>
</feature>
<feature type="region of interest" description="Disordered" evidence="1">
    <location>
        <begin position="320"/>
        <end position="390"/>
    </location>
</feature>
<dbReference type="AlphaFoldDB" id="A0A9P8BQF2"/>
<feature type="region of interest" description="Disordered" evidence="1">
    <location>
        <begin position="118"/>
        <end position="169"/>
    </location>
</feature>
<dbReference type="EMBL" id="JAHRHY010000014">
    <property type="protein sequence ID" value="KAG9064315.1"/>
    <property type="molecule type" value="Genomic_DNA"/>
</dbReference>
<feature type="region of interest" description="Disordered" evidence="1">
    <location>
        <begin position="1"/>
        <end position="22"/>
    </location>
</feature>
<evidence type="ECO:0000313" key="2">
    <source>
        <dbReference type="EMBL" id="KAG9064315.1"/>
    </source>
</evidence>
<keyword evidence="3" id="KW-1185">Reference proteome</keyword>
<organism evidence="2 3">
    <name type="scientific">Linnemannia hyalina</name>
    <dbReference type="NCBI Taxonomy" id="64524"/>
    <lineage>
        <taxon>Eukaryota</taxon>
        <taxon>Fungi</taxon>
        <taxon>Fungi incertae sedis</taxon>
        <taxon>Mucoromycota</taxon>
        <taxon>Mortierellomycotina</taxon>
        <taxon>Mortierellomycetes</taxon>
        <taxon>Mortierellales</taxon>
        <taxon>Mortierellaceae</taxon>
        <taxon>Linnemannia</taxon>
    </lineage>
</organism>
<name>A0A9P8BQF2_9FUNG</name>
<dbReference type="OrthoDB" id="2446851at2759"/>
<feature type="compositionally biased region" description="Basic and acidic residues" evidence="1">
    <location>
        <begin position="380"/>
        <end position="390"/>
    </location>
</feature>
<comment type="caution">
    <text evidence="2">The sequence shown here is derived from an EMBL/GenBank/DDBJ whole genome shotgun (WGS) entry which is preliminary data.</text>
</comment>
<feature type="compositionally biased region" description="Low complexity" evidence="1">
    <location>
        <begin position="122"/>
        <end position="140"/>
    </location>
</feature>
<gene>
    <name evidence="2" type="ORF">KI688_003503</name>
</gene>